<dbReference type="SUPFAM" id="SSF103473">
    <property type="entry name" value="MFS general substrate transporter"/>
    <property type="match status" value="1"/>
</dbReference>
<dbReference type="GO" id="GO:0016020">
    <property type="term" value="C:membrane"/>
    <property type="evidence" value="ECO:0007669"/>
    <property type="project" value="UniProtKB-SubCell"/>
</dbReference>
<dbReference type="Proteomes" id="UP001305414">
    <property type="component" value="Unassembled WGS sequence"/>
</dbReference>
<gene>
    <name evidence="10" type="ORF">RRF57_010096</name>
</gene>
<organism evidence="10 11">
    <name type="scientific">Xylaria bambusicola</name>
    <dbReference type="NCBI Taxonomy" id="326684"/>
    <lineage>
        <taxon>Eukaryota</taxon>
        <taxon>Fungi</taxon>
        <taxon>Dikarya</taxon>
        <taxon>Ascomycota</taxon>
        <taxon>Pezizomycotina</taxon>
        <taxon>Sordariomycetes</taxon>
        <taxon>Xylariomycetidae</taxon>
        <taxon>Xylariales</taxon>
        <taxon>Xylariaceae</taxon>
        <taxon>Xylaria</taxon>
    </lineage>
</organism>
<evidence type="ECO:0000256" key="7">
    <source>
        <dbReference type="SAM" id="MobiDB-lite"/>
    </source>
</evidence>
<dbReference type="Pfam" id="PF07690">
    <property type="entry name" value="MFS_1"/>
    <property type="match status" value="1"/>
</dbReference>
<feature type="transmembrane region" description="Helical" evidence="8">
    <location>
        <begin position="399"/>
        <end position="419"/>
    </location>
</feature>
<dbReference type="InterPro" id="IPR011701">
    <property type="entry name" value="MFS"/>
</dbReference>
<dbReference type="Gene3D" id="1.20.1250.20">
    <property type="entry name" value="MFS general substrate transporter like domains"/>
    <property type="match status" value="2"/>
</dbReference>
<evidence type="ECO:0000256" key="5">
    <source>
        <dbReference type="ARBA" id="ARBA00023136"/>
    </source>
</evidence>
<evidence type="ECO:0000256" key="4">
    <source>
        <dbReference type="ARBA" id="ARBA00022989"/>
    </source>
</evidence>
<feature type="transmembrane region" description="Helical" evidence="8">
    <location>
        <begin position="486"/>
        <end position="512"/>
    </location>
</feature>
<sequence length="552" mass="61470">MSADQHTMSSGQGSTEKAAEMAHGTEAAQGERIPKHVVDADPDEALKLVAAQYVFQGFNTVSCMLFNFSHGLYPHQLTYPSNSAGETIVLTPEEQRRLLRRIDLHLMPFLCIVYGLNYLDKTTLSYASIVGFKTDLNIGVSEYNWVASIFYFGYLVWEWPTNWLLQRLPLAKYSAFNVILWGSLLTILASVKNFAGALAVRFFLGAAEAAVSPGFVLFTSQWYTTPEQGTRVPWWFSFNGWGQIVGGVVAYGIATADDSLSIHGWQLIFVVFGLFTVLMGVGFLYWMPDSQLNARFLTEHERLLAVERIRVNQQGVGNKHFKWYQCKEALADPLVWSFVLFSFFANIPNGGITNYFSQLIVAFGFTPKQSLLLGVPGGAVQVITLIAFGHLGRKLNNRLLINLIGPVLAILGLFLIRFLPTELKGGRLAGYYLYSSGSTGFVCILSLISSNIAGWTKKTTAAAMYLISYCVGNLIGPQVFRPGDAPTYYTAITVILVSYILAVLTMIFIYIWCRRLNAINAAVRAAPGYTKVEDQEFMDLTDRENPEFVYEL</sequence>
<dbReference type="GO" id="GO:0022857">
    <property type="term" value="F:transmembrane transporter activity"/>
    <property type="evidence" value="ECO:0007669"/>
    <property type="project" value="InterPro"/>
</dbReference>
<accession>A0AAN7UW42</accession>
<evidence type="ECO:0000256" key="3">
    <source>
        <dbReference type="ARBA" id="ARBA00022692"/>
    </source>
</evidence>
<dbReference type="EMBL" id="JAWHQM010000040">
    <property type="protein sequence ID" value="KAK5634383.1"/>
    <property type="molecule type" value="Genomic_DNA"/>
</dbReference>
<dbReference type="PANTHER" id="PTHR43791:SF1">
    <property type="entry name" value="ALLANTOATE PERMEASE"/>
    <property type="match status" value="1"/>
</dbReference>
<feature type="transmembrane region" description="Helical" evidence="8">
    <location>
        <begin position="232"/>
        <end position="253"/>
    </location>
</feature>
<feature type="transmembrane region" description="Helical" evidence="8">
    <location>
        <begin position="371"/>
        <end position="392"/>
    </location>
</feature>
<dbReference type="PANTHER" id="PTHR43791">
    <property type="entry name" value="PERMEASE-RELATED"/>
    <property type="match status" value="1"/>
</dbReference>
<keyword evidence="4 8" id="KW-1133">Transmembrane helix</keyword>
<comment type="subcellular location">
    <subcellularLocation>
        <location evidence="1">Membrane</location>
        <topology evidence="1">Multi-pass membrane protein</topology>
    </subcellularLocation>
</comment>
<feature type="domain" description="Major facilitator superfamily (MFS) profile" evidence="9">
    <location>
        <begin position="106"/>
        <end position="517"/>
    </location>
</feature>
<evidence type="ECO:0000259" key="9">
    <source>
        <dbReference type="PROSITE" id="PS50850"/>
    </source>
</evidence>
<keyword evidence="5 8" id="KW-0472">Membrane</keyword>
<feature type="transmembrane region" description="Helical" evidence="8">
    <location>
        <begin position="462"/>
        <end position="480"/>
    </location>
</feature>
<proteinExistence type="inferred from homology"/>
<dbReference type="FunFam" id="1.20.1250.20:FF:000064">
    <property type="entry name" value="MFS allantoate transporter"/>
    <property type="match status" value="1"/>
</dbReference>
<dbReference type="AlphaFoldDB" id="A0AAN7UW42"/>
<comment type="similarity">
    <text evidence="6">Belongs to the major facilitator superfamily. Allantoate permease family.</text>
</comment>
<evidence type="ECO:0000256" key="2">
    <source>
        <dbReference type="ARBA" id="ARBA00022448"/>
    </source>
</evidence>
<feature type="transmembrane region" description="Helical" evidence="8">
    <location>
        <begin position="431"/>
        <end position="450"/>
    </location>
</feature>
<feature type="transmembrane region" description="Helical" evidence="8">
    <location>
        <begin position="197"/>
        <end position="220"/>
    </location>
</feature>
<reference evidence="10 11" key="1">
    <citation type="submission" date="2023-10" db="EMBL/GenBank/DDBJ databases">
        <title>Draft genome sequence of Xylaria bambusicola isolate GMP-LS, the root and basal stem rot pathogen of sugarcane in Indonesia.</title>
        <authorList>
            <person name="Selvaraj P."/>
            <person name="Muralishankar V."/>
            <person name="Muruganantham S."/>
            <person name="Sp S."/>
            <person name="Haryani S."/>
            <person name="Lau K.J.X."/>
            <person name="Naqvi N.I."/>
        </authorList>
    </citation>
    <scope>NUCLEOTIDE SEQUENCE [LARGE SCALE GENOMIC DNA]</scope>
    <source>
        <strain evidence="10">GMP-LS</strain>
    </source>
</reference>
<evidence type="ECO:0000256" key="8">
    <source>
        <dbReference type="SAM" id="Phobius"/>
    </source>
</evidence>
<dbReference type="PROSITE" id="PS50850">
    <property type="entry name" value="MFS"/>
    <property type="match status" value="1"/>
</dbReference>
<keyword evidence="3 8" id="KW-0812">Transmembrane</keyword>
<feature type="region of interest" description="Disordered" evidence="7">
    <location>
        <begin position="1"/>
        <end position="35"/>
    </location>
</feature>
<keyword evidence="11" id="KW-1185">Reference proteome</keyword>
<feature type="transmembrane region" description="Helical" evidence="8">
    <location>
        <begin position="265"/>
        <end position="286"/>
    </location>
</feature>
<evidence type="ECO:0000256" key="6">
    <source>
        <dbReference type="ARBA" id="ARBA00037968"/>
    </source>
</evidence>
<dbReference type="InterPro" id="IPR036259">
    <property type="entry name" value="MFS_trans_sf"/>
</dbReference>
<keyword evidence="2" id="KW-0813">Transport</keyword>
<feature type="transmembrane region" description="Helical" evidence="8">
    <location>
        <begin position="329"/>
        <end position="347"/>
    </location>
</feature>
<dbReference type="CDD" id="cd17327">
    <property type="entry name" value="MFS_FEN2_like"/>
    <property type="match status" value="1"/>
</dbReference>
<evidence type="ECO:0000313" key="11">
    <source>
        <dbReference type="Proteomes" id="UP001305414"/>
    </source>
</evidence>
<feature type="transmembrane region" description="Helical" evidence="8">
    <location>
        <begin position="173"/>
        <end position="191"/>
    </location>
</feature>
<feature type="compositionally biased region" description="Polar residues" evidence="7">
    <location>
        <begin position="1"/>
        <end position="15"/>
    </location>
</feature>
<protein>
    <recommendedName>
        <fullName evidence="9">Major facilitator superfamily (MFS) profile domain-containing protein</fullName>
    </recommendedName>
</protein>
<evidence type="ECO:0000313" key="10">
    <source>
        <dbReference type="EMBL" id="KAK5634383.1"/>
    </source>
</evidence>
<evidence type="ECO:0000256" key="1">
    <source>
        <dbReference type="ARBA" id="ARBA00004141"/>
    </source>
</evidence>
<name>A0AAN7UW42_9PEZI</name>
<dbReference type="InterPro" id="IPR020846">
    <property type="entry name" value="MFS_dom"/>
</dbReference>
<comment type="caution">
    <text evidence="10">The sequence shown here is derived from an EMBL/GenBank/DDBJ whole genome shotgun (WGS) entry which is preliminary data.</text>
</comment>